<dbReference type="PANTHER" id="PTHR22855">
    <property type="entry name" value="ACETYL, PROPIONYL, PYRUVATE, AND GLUTACONYL CARBOXYLASE-RELATED"/>
    <property type="match status" value="1"/>
</dbReference>
<evidence type="ECO:0000256" key="15">
    <source>
        <dbReference type="PROSITE-ProRule" id="PRU00409"/>
    </source>
</evidence>
<dbReference type="Gene3D" id="3.60.10.10">
    <property type="entry name" value="Endonuclease/exonuclease/phosphatase"/>
    <property type="match status" value="1"/>
</dbReference>
<evidence type="ECO:0000256" key="12">
    <source>
        <dbReference type="ARBA" id="ARBA00031237"/>
    </source>
</evidence>
<evidence type="ECO:0000256" key="4">
    <source>
        <dbReference type="ARBA" id="ARBA00013058"/>
    </source>
</evidence>
<dbReference type="InterPro" id="IPR011761">
    <property type="entry name" value="ATP-grasp"/>
</dbReference>
<dbReference type="InterPro" id="IPR005481">
    <property type="entry name" value="BC-like_N"/>
</dbReference>
<dbReference type="Pfam" id="PF01039">
    <property type="entry name" value="Carboxyl_trans"/>
    <property type="match status" value="1"/>
</dbReference>
<dbReference type="GO" id="GO:1905202">
    <property type="term" value="C:methylcrotonoyl-CoA carboxylase complex"/>
    <property type="evidence" value="ECO:0007669"/>
    <property type="project" value="TreeGrafter"/>
</dbReference>
<dbReference type="SUPFAM" id="SSF52440">
    <property type="entry name" value="PreATP-grasp domain"/>
    <property type="match status" value="1"/>
</dbReference>
<dbReference type="UniPathway" id="UPA00655">
    <property type="reaction ID" value="UER00711"/>
</dbReference>
<evidence type="ECO:0000256" key="14">
    <source>
        <dbReference type="ARBA" id="ARBA00052347"/>
    </source>
</evidence>
<comment type="similarity">
    <text evidence="3">Belongs to the AccD/PCCB family.</text>
</comment>
<dbReference type="InterPro" id="IPR011764">
    <property type="entry name" value="Biotin_carboxylation_dom"/>
</dbReference>
<dbReference type="EC" id="6.4.1.2" evidence="4"/>
<feature type="compositionally biased region" description="Acidic residues" evidence="17">
    <location>
        <begin position="498"/>
        <end position="524"/>
    </location>
</feature>
<dbReference type="InterPro" id="IPR005482">
    <property type="entry name" value="Biotin_COase_C"/>
</dbReference>
<dbReference type="EMBL" id="LSRX01000667">
    <property type="protein sequence ID" value="OLP91380.1"/>
    <property type="molecule type" value="Genomic_DNA"/>
</dbReference>
<reference evidence="23 24" key="1">
    <citation type="submission" date="2016-02" db="EMBL/GenBank/DDBJ databases">
        <title>Genome analysis of coral dinoflagellate symbionts highlights evolutionary adaptations to a symbiotic lifestyle.</title>
        <authorList>
            <person name="Aranda M."/>
            <person name="Li Y."/>
            <person name="Liew Y.J."/>
            <person name="Baumgarten S."/>
            <person name="Simakov O."/>
            <person name="Wilson M."/>
            <person name="Piel J."/>
            <person name="Ashoor H."/>
            <person name="Bougouffa S."/>
            <person name="Bajic V.B."/>
            <person name="Ryu T."/>
            <person name="Ravasi T."/>
            <person name="Bayer T."/>
            <person name="Micklem G."/>
            <person name="Kim H."/>
            <person name="Bhak J."/>
            <person name="Lajeunesse T.C."/>
            <person name="Voolstra C.R."/>
        </authorList>
    </citation>
    <scope>NUCLEOTIDE SEQUENCE [LARGE SCALE GENOMIC DNA]</scope>
    <source>
        <strain evidence="23 24">CCMP2467</strain>
    </source>
</reference>
<evidence type="ECO:0000256" key="6">
    <source>
        <dbReference type="ARBA" id="ARBA00022741"/>
    </source>
</evidence>
<dbReference type="InterPro" id="IPR038765">
    <property type="entry name" value="Papain-like_cys_pep_sf"/>
</dbReference>
<feature type="domain" description="Lipoyl-binding" evidence="18">
    <location>
        <begin position="2143"/>
        <end position="2214"/>
    </location>
</feature>
<dbReference type="Proteomes" id="UP000186817">
    <property type="component" value="Unassembled WGS sequence"/>
</dbReference>
<dbReference type="UniPathway" id="UPA00363">
    <property type="reaction ID" value="UER00861"/>
</dbReference>
<dbReference type="InterPro" id="IPR034733">
    <property type="entry name" value="AcCoA_carboxyl_beta"/>
</dbReference>
<feature type="coiled-coil region" evidence="16">
    <location>
        <begin position="635"/>
        <end position="669"/>
    </location>
</feature>
<organism evidence="23 24">
    <name type="scientific">Symbiodinium microadriaticum</name>
    <name type="common">Dinoflagellate</name>
    <name type="synonym">Zooxanthella microadriatica</name>
    <dbReference type="NCBI Taxonomy" id="2951"/>
    <lineage>
        <taxon>Eukaryota</taxon>
        <taxon>Sar</taxon>
        <taxon>Alveolata</taxon>
        <taxon>Dinophyceae</taxon>
        <taxon>Suessiales</taxon>
        <taxon>Symbiodiniaceae</taxon>
        <taxon>Symbiodinium</taxon>
    </lineage>
</organism>
<dbReference type="CDD" id="cd02257">
    <property type="entry name" value="Peptidase_C19"/>
    <property type="match status" value="1"/>
</dbReference>
<dbReference type="FunFam" id="3.90.226.10:FF:000046">
    <property type="entry name" value="Geranyl-CoA carboxylase beta subunit"/>
    <property type="match status" value="1"/>
</dbReference>
<dbReference type="InterPro" id="IPR011053">
    <property type="entry name" value="Single_hybrid_motif"/>
</dbReference>
<keyword evidence="7 15" id="KW-0067">ATP-binding</keyword>
<feature type="domain" description="Biotin carboxylation" evidence="20">
    <location>
        <begin position="48"/>
        <end position="2120"/>
    </location>
</feature>
<sequence length="2883" mass="317171">MEIASARRVARLLGQLRPAALTWVSPVAASAQPRSFASQRRPHGLQLPFSKVLIANRGEIAVRIARACQEEGLTTVGIYAEEDKGSLHVQRVQEAIRVTSKNPGPIAPYLDVQSVVEAAKQTGAQAVHPGYGFLSESAEFAAACEAAGIVFIGPRPETIALLGDKVRARALAMSSNVPVLKGSPFLDSSQHARDFLASEGLPLPIIFKAAFGGGGRGMRLVRQDGELNEAFERCTSEAKTAFGNGSVFLEEFLDDARHIEVQVLADGQGGCAHLYERDCSVQLRNQKVVEVAPARINPGPYGYKWPSDADAKEDGGSFFGHTGLMNVEQALGALLLPGMLYTFLLSCSIYKISCGVLKATRGHECWSDMPMCPMRVHGSHWQVLHSAYMTAELLLKHASLFSQLDIYAMIQAQGAQAVQVSRRAFRTYMVERLEGSSSGEYEYLDMMNDSDPGAEPGESARAEANAATATPPQPRIIYDRLGQVVREPTGPPPIILETGDEDAEEDGESSAPNEDEAEDEDEDHNEANEAGPLSYELEPEYRHVSLAMSQAICEVLRRNGNRRAAFHVLSIPPASWRTTEGFVLQALPLTASTMRHPNILRCSDGPTFEPPRFGTTNSQEQSEMTDAELAEDAEMATLRAELDAETEAAEAEDEQMARLRAELDEETTVATANRTFANFAYLLMMLSVGDGCSPSTTGGLHSSRYNELLVWLVQQADTGHPVDLLFIQESHWRTDMEYSVKPAEDKALQYHVVHSAGDEKAGLLCMIRAGIVPTSHIRHQAPLPGRLMHIRLMLSTPVDFLNTYQFAWNVNKVATAGLTTKAKMESMLKQRRRVWKHLEQWMRTIPRRHGCLVVGDLNTPVATEAPITGPGVMESKKAQQQDQEVLMEILRVNSCTVLNSWTGTGLQLRTFIPPGPEGHLQGSQIDYLIARGDLSNQTSRRAAPFEAPFVPTTGCRHLPLQARIPVPKKRRPPAQDSRRIPPQQVCHIVKEPAHARQLQQRISMEIVNQGESIDLDEVMIREWDRTRQGLPAAQAPMAVLNQQHSIRDSVMEMWRLRAALRKEGDGGQAAEGRDGPSLKKLWDSWAKAARLQALTRQLRKDCRHKKTVRLLEVVHSENVFQAAKRFAPKQPRSRVQFRSPEGHLQSHEAEFAQIRSYFQDLFKGPDREPFRLPHQVEFTEEEISLALGRLAASKAMPSTNAPAALWKLMGDQVVPTLHRQLLDALSTGATTLPATWNVSELILLPKPGKAMTSPSQLRPINLLTLQAKIIGSMVASRLQEYVLRFLWDVPQFAYVQSRSMGQALERVAGQCAEIRRLLQAALVPDYMITLIMMIHREARCSLAPILWSAYSGWVLKRLHVSGVLNIPRCCTAYVDDFFYEWTVSSGSEMEVVYRAIRHVLAGLREQGLQLSLEKTAIILELRGQLQLQWRELVRSQLIEAKDALGTSAGPVPENYPWREDEMMDMDPAQLRATVSMLTRLVLRHDTQHAIARQDSAFVLFVRTDAPDSLAKSTYQLAQQWHDLKANSPDKLKHPMRTILFQHVIKCTAERFEKMVATPSSRSTAVAMDWMSTDEQMVNGLKWDSEARKHVKDDTVAPLRIQEVREALQETLVACVEPLVVARFHATRKLAAEYSSQTITMMLEIGLRTEHAQLVWKHLNRMERSGVWAAAGVYLRREGMQRSALGQRGLVAAAMAMNGLQHLFDGGMLKFVERLLSNEGIVHLWAQPCWAALVRTWELPERQHDGAEFILYLLRQLPYTAGKVMTAWQARQQQDDHYVTTDQGCSAPLLLQPPAWACQSDDHSLSVQELIDGWRDQDALHALVMPPKILTLQIGRLGFDHDGARTMKHRFKLVPDLYVGVPVFDPHMNVHHDRYRLCSTIVHVGVSPDSGHYFNTLHDADGRVMLADDNITARLRARITDCAVRLLLNCNYRGVGTVEFMVAGGLDDPEARFVFMEVNPRIQVEHTITEEATDVDIVKTQLGIASGKKLEELGLPGGLGHAASTLRGFAIQARVSLAPGGGSEVSAYSEPSGEGVRVDAALYAGGKPSMHYDPLVGKLICYAPGEGDEAFQACRERTISALDSYVIDGVNTNKPVLRGILRHPEFIKNEVLLSFMARHGPTLAGSADAATSSSQASKPVSLKRQELSVSSPLEATVVQSCVQEGQEVEEGQLLVLLSAMKLETEVRSPHAGKVLKVSAVANKTVSAGEDLVVLDALVPEDGEGAAAETAAMASASRVRLVGSAMADATSVWYGKEDGVKPCQGPTSSSIRLPAPRHNDEAFMKRTAHHTALLDQLNERLQVVYGGGGEQSVEQHHARGKALPRERIKAVLDPGTDFLEFSALAANDLYDGMAHSAGIVTGVGLVHGKEVLFVANDATVKGGTYYPMTVSKHLRAQQIAMENNLPCVYLVDSGGAYLPLQDEVFPGRLHFGRIFYNQAQMSRRGLPQISAVLGSCTAGGAYVPAMSDENIIVKGNGTIFLGGPPLVKASTGEVVTAEELGGADVHTSKSGVADHYAENEPQALAICREVLAHVGEPTHPKHPEVEPEAPLFDPKDLLGIIPEDNSKALEVREIIARIVDGSRFHEFKHRFGTTLVCGFAHIHGYPVGIVANNGILFGESAQKGAHFVQLCGQRRIPLLFLQNITGFMVGKAYENGGIARDGAKMVNAVACVDVPKITVIIAGSHGAGNYGMCGRAFDPRFLFMWPNARIGVMGGSQAAEVLTTVKQAQLKRQGKPEMTEQQLQDFKQPILDKYETEGNPYHSTSRLWDDGIIDPRDTRQVLGRCLHRGAFAAERPVKSPLVASACSACEVKECTELEGSTRRCAALCRRFPLRAACDRTGQSCVRKFGGNGSEPASKPFAILPFSFLPCPWTGLRVELRVAPVS</sequence>
<dbReference type="InterPro" id="IPR005479">
    <property type="entry name" value="CPAse_ATP-bd"/>
</dbReference>
<proteinExistence type="inferred from homology"/>
<feature type="region of interest" description="Disordered" evidence="17">
    <location>
        <begin position="441"/>
        <end position="528"/>
    </location>
</feature>
<keyword evidence="6 15" id="KW-0547">Nucleotide-binding</keyword>
<comment type="cofactor">
    <cofactor evidence="1">
        <name>biotin</name>
        <dbReference type="ChEBI" id="CHEBI:57586"/>
    </cofactor>
</comment>
<dbReference type="Gene3D" id="3.30.470.20">
    <property type="entry name" value="ATP-grasp fold, B domain"/>
    <property type="match status" value="2"/>
</dbReference>
<dbReference type="InterPro" id="IPR036691">
    <property type="entry name" value="Endo/exonu/phosph_ase_sf"/>
</dbReference>
<evidence type="ECO:0000256" key="13">
    <source>
        <dbReference type="ARBA" id="ARBA00031404"/>
    </source>
</evidence>
<protein>
    <recommendedName>
        <fullName evidence="13">3-methylcrotonyl-CoA carboxylase 2</fullName>
        <ecNumber evidence="4">6.4.1.2</ecNumber>
        <ecNumber evidence="11">6.4.1.4</ecNumber>
    </recommendedName>
    <alternativeName>
        <fullName evidence="12">3-methylcrotonyl-CoA:carbon dioxide ligase subunit beta</fullName>
    </alternativeName>
</protein>
<evidence type="ECO:0000256" key="7">
    <source>
        <dbReference type="ARBA" id="ARBA00022840"/>
    </source>
</evidence>
<dbReference type="CDD" id="cd06850">
    <property type="entry name" value="biotinyl_domain"/>
    <property type="match status" value="1"/>
</dbReference>
<dbReference type="GO" id="GO:2001295">
    <property type="term" value="P:malonyl-CoA biosynthetic process"/>
    <property type="evidence" value="ECO:0007669"/>
    <property type="project" value="UniProtKB-UniPathway"/>
</dbReference>
<evidence type="ECO:0000256" key="16">
    <source>
        <dbReference type="SAM" id="Coils"/>
    </source>
</evidence>
<evidence type="ECO:0000259" key="18">
    <source>
        <dbReference type="PROSITE" id="PS50968"/>
    </source>
</evidence>
<dbReference type="SMART" id="SM00878">
    <property type="entry name" value="Biotin_carb_C"/>
    <property type="match status" value="1"/>
</dbReference>
<dbReference type="PROSITE" id="PS50989">
    <property type="entry name" value="COA_CT_CTER"/>
    <property type="match status" value="1"/>
</dbReference>
<dbReference type="PROSITE" id="PS00973">
    <property type="entry name" value="USP_2"/>
    <property type="match status" value="1"/>
</dbReference>
<dbReference type="InterPro" id="IPR011763">
    <property type="entry name" value="COA_CT_C"/>
</dbReference>
<evidence type="ECO:0000256" key="2">
    <source>
        <dbReference type="ARBA" id="ARBA00004956"/>
    </source>
</evidence>
<dbReference type="GO" id="GO:0046872">
    <property type="term" value="F:metal ion binding"/>
    <property type="evidence" value="ECO:0007669"/>
    <property type="project" value="InterPro"/>
</dbReference>
<dbReference type="Pfam" id="PF00289">
    <property type="entry name" value="Biotin_carb_N"/>
    <property type="match status" value="1"/>
</dbReference>
<keyword evidence="9" id="KW-0511">Multifunctional enzyme</keyword>
<evidence type="ECO:0000256" key="17">
    <source>
        <dbReference type="SAM" id="MobiDB-lite"/>
    </source>
</evidence>
<keyword evidence="16" id="KW-0175">Coiled coil</keyword>
<dbReference type="PROSITE" id="PS50975">
    <property type="entry name" value="ATP_GRASP"/>
    <property type="match status" value="2"/>
</dbReference>
<dbReference type="PANTHER" id="PTHR22855:SF13">
    <property type="entry name" value="METHYLCROTONOYL-COA CARBOXYLASE BETA CHAIN, MITOCHONDRIAL"/>
    <property type="match status" value="1"/>
</dbReference>
<dbReference type="Gene3D" id="3.90.70.10">
    <property type="entry name" value="Cysteine proteinases"/>
    <property type="match status" value="1"/>
</dbReference>
<dbReference type="Gene3D" id="2.40.50.100">
    <property type="match status" value="1"/>
</dbReference>
<evidence type="ECO:0000256" key="11">
    <source>
        <dbReference type="ARBA" id="ARBA00026116"/>
    </source>
</evidence>
<feature type="domain" description="CoA carboxyltransferase C-terminal" evidence="22">
    <location>
        <begin position="2541"/>
        <end position="2801"/>
    </location>
</feature>
<evidence type="ECO:0000256" key="5">
    <source>
        <dbReference type="ARBA" id="ARBA00022598"/>
    </source>
</evidence>
<dbReference type="OrthoDB" id="439921at2759"/>
<feature type="domain" description="ATP-grasp" evidence="19">
    <location>
        <begin position="1910"/>
        <end position="1985"/>
    </location>
</feature>
<dbReference type="SUPFAM" id="SSF56219">
    <property type="entry name" value="DNase I-like"/>
    <property type="match status" value="1"/>
</dbReference>
<dbReference type="Gene3D" id="3.90.226.10">
    <property type="entry name" value="2-enoyl-CoA Hydratase, Chain A, domain 1"/>
    <property type="match status" value="2"/>
</dbReference>
<dbReference type="GO" id="GO:0004485">
    <property type="term" value="F:methylcrotonoyl-CoA carboxylase activity"/>
    <property type="evidence" value="ECO:0007669"/>
    <property type="project" value="UniProtKB-EC"/>
</dbReference>
<dbReference type="PROSITE" id="PS00188">
    <property type="entry name" value="BIOTIN"/>
    <property type="match status" value="1"/>
</dbReference>
<dbReference type="SUPFAM" id="SSF52096">
    <property type="entry name" value="ClpP/crotonase"/>
    <property type="match status" value="2"/>
</dbReference>
<dbReference type="GO" id="GO:0016579">
    <property type="term" value="P:protein deubiquitination"/>
    <property type="evidence" value="ECO:0007669"/>
    <property type="project" value="InterPro"/>
</dbReference>
<dbReference type="FunFam" id="3.90.226.10:FF:000004">
    <property type="entry name" value="Methylcrotonoyl-CoA carboxylase beta chain"/>
    <property type="match status" value="1"/>
</dbReference>
<gene>
    <name evidence="23" type="ORF">AK812_SmicGene26939</name>
</gene>
<dbReference type="GO" id="GO:0004843">
    <property type="term" value="F:cysteine-type deubiquitinase activity"/>
    <property type="evidence" value="ECO:0007669"/>
    <property type="project" value="InterPro"/>
</dbReference>
<dbReference type="InterPro" id="IPR001882">
    <property type="entry name" value="Biotin_BS"/>
</dbReference>
<dbReference type="GO" id="GO:0003989">
    <property type="term" value="F:acetyl-CoA carboxylase activity"/>
    <property type="evidence" value="ECO:0007669"/>
    <property type="project" value="UniProtKB-EC"/>
</dbReference>
<evidence type="ECO:0000256" key="9">
    <source>
        <dbReference type="ARBA" id="ARBA00023268"/>
    </source>
</evidence>
<dbReference type="InterPro" id="IPR011054">
    <property type="entry name" value="Rudment_hybrid_motif"/>
</dbReference>
<comment type="pathway">
    <text evidence="10">Amino-acid degradation; L-leucine degradation; (S)-3-hydroxy-3-methylglutaryl-CoA from 3-isovaleryl-CoA: step 2/3.</text>
</comment>
<comment type="catalytic activity">
    <reaction evidence="14">
        <text>3-methylbut-2-enoyl-CoA + hydrogencarbonate + ATP = 3-methyl-(2E)-glutaconyl-CoA + ADP + phosphate + H(+)</text>
        <dbReference type="Rhea" id="RHEA:13589"/>
        <dbReference type="ChEBI" id="CHEBI:15378"/>
        <dbReference type="ChEBI" id="CHEBI:17544"/>
        <dbReference type="ChEBI" id="CHEBI:30616"/>
        <dbReference type="ChEBI" id="CHEBI:43474"/>
        <dbReference type="ChEBI" id="CHEBI:57344"/>
        <dbReference type="ChEBI" id="CHEBI:57346"/>
        <dbReference type="ChEBI" id="CHEBI:456216"/>
        <dbReference type="EC" id="6.4.1.4"/>
    </reaction>
</comment>
<dbReference type="InterPro" id="IPR016185">
    <property type="entry name" value="PreATP-grasp_dom_sf"/>
</dbReference>
<evidence type="ECO:0000256" key="10">
    <source>
        <dbReference type="ARBA" id="ARBA00025711"/>
    </source>
</evidence>
<evidence type="ECO:0000259" key="21">
    <source>
        <dbReference type="PROSITE" id="PS50980"/>
    </source>
</evidence>
<keyword evidence="5" id="KW-0436">Ligase</keyword>
<dbReference type="Pfam" id="PF02786">
    <property type="entry name" value="CPSase_L_D2"/>
    <property type="match status" value="2"/>
</dbReference>
<name>A0A1Q9D886_SYMMI</name>
<dbReference type="PROSITE" id="PS00867">
    <property type="entry name" value="CPSASE_2"/>
    <property type="match status" value="1"/>
</dbReference>
<dbReference type="InterPro" id="IPR029045">
    <property type="entry name" value="ClpP/crotonase-like_dom_sf"/>
</dbReference>
<evidence type="ECO:0000256" key="1">
    <source>
        <dbReference type="ARBA" id="ARBA00001953"/>
    </source>
</evidence>
<dbReference type="Pfam" id="PF00364">
    <property type="entry name" value="Biotin_lipoyl"/>
    <property type="match status" value="1"/>
</dbReference>
<dbReference type="SUPFAM" id="SSF54001">
    <property type="entry name" value="Cysteine proteinases"/>
    <property type="match status" value="1"/>
</dbReference>
<dbReference type="Pfam" id="PF02785">
    <property type="entry name" value="Biotin_carb_C"/>
    <property type="match status" value="1"/>
</dbReference>
<dbReference type="SUPFAM" id="SSF51230">
    <property type="entry name" value="Single hybrid motif"/>
    <property type="match status" value="1"/>
</dbReference>
<dbReference type="EC" id="6.4.1.4" evidence="11"/>
<accession>A0A1Q9D886</accession>
<evidence type="ECO:0000256" key="3">
    <source>
        <dbReference type="ARBA" id="ARBA00006102"/>
    </source>
</evidence>
<evidence type="ECO:0000313" key="24">
    <source>
        <dbReference type="Proteomes" id="UP000186817"/>
    </source>
</evidence>
<dbReference type="PROSITE" id="PS50979">
    <property type="entry name" value="BC"/>
    <property type="match status" value="1"/>
</dbReference>
<evidence type="ECO:0000259" key="19">
    <source>
        <dbReference type="PROSITE" id="PS50975"/>
    </source>
</evidence>
<dbReference type="InterPro" id="IPR011762">
    <property type="entry name" value="COA_CT_N"/>
</dbReference>
<feature type="domain" description="ATP-grasp" evidence="19">
    <location>
        <begin position="169"/>
        <end position="267"/>
    </location>
</feature>
<evidence type="ECO:0000256" key="8">
    <source>
        <dbReference type="ARBA" id="ARBA00023267"/>
    </source>
</evidence>
<dbReference type="InterPro" id="IPR045190">
    <property type="entry name" value="MCCB/AccD1-like"/>
</dbReference>
<evidence type="ECO:0000259" key="22">
    <source>
        <dbReference type="PROSITE" id="PS50989"/>
    </source>
</evidence>
<dbReference type="FunFam" id="3.40.50.20:FF:000010">
    <property type="entry name" value="Propionyl-CoA carboxylase subunit alpha"/>
    <property type="match status" value="1"/>
</dbReference>
<feature type="domain" description="CoA carboxyltransferase N-terminal" evidence="21">
    <location>
        <begin position="2288"/>
        <end position="2544"/>
    </location>
</feature>
<evidence type="ECO:0000259" key="20">
    <source>
        <dbReference type="PROSITE" id="PS50979"/>
    </source>
</evidence>
<dbReference type="PROSITE" id="PS50980">
    <property type="entry name" value="COA_CT_NTER"/>
    <property type="match status" value="1"/>
</dbReference>
<dbReference type="SUPFAM" id="SSF51246">
    <property type="entry name" value="Rudiment single hybrid motif"/>
    <property type="match status" value="1"/>
</dbReference>
<comment type="pathway">
    <text evidence="2">Lipid metabolism; malonyl-CoA biosynthesis; malonyl-CoA from acetyl-CoA: step 1/1.</text>
</comment>
<keyword evidence="8" id="KW-0092">Biotin</keyword>
<dbReference type="PROSITE" id="PS50968">
    <property type="entry name" value="BIOTINYL_LIPOYL"/>
    <property type="match status" value="1"/>
</dbReference>
<dbReference type="SUPFAM" id="SSF56059">
    <property type="entry name" value="Glutathione synthetase ATP-binding domain-like"/>
    <property type="match status" value="2"/>
</dbReference>
<keyword evidence="24" id="KW-1185">Reference proteome</keyword>
<evidence type="ECO:0000313" key="23">
    <source>
        <dbReference type="EMBL" id="OLP91380.1"/>
    </source>
</evidence>
<comment type="caution">
    <text evidence="23">The sequence shown here is derived from an EMBL/GenBank/DDBJ whole genome shotgun (WGS) entry which is preliminary data.</text>
</comment>
<dbReference type="GO" id="GO:0005524">
    <property type="term" value="F:ATP binding"/>
    <property type="evidence" value="ECO:0007669"/>
    <property type="project" value="UniProtKB-UniRule"/>
</dbReference>
<dbReference type="GO" id="GO:0006552">
    <property type="term" value="P:L-leucine catabolic process"/>
    <property type="evidence" value="ECO:0007669"/>
    <property type="project" value="UniProtKB-UniPathway"/>
</dbReference>
<dbReference type="InterPro" id="IPR018200">
    <property type="entry name" value="USP_CS"/>
</dbReference>
<dbReference type="InterPro" id="IPR000089">
    <property type="entry name" value="Biotin_lipoyl"/>
</dbReference>